<evidence type="ECO:0000313" key="4">
    <source>
        <dbReference type="Proteomes" id="UP000198393"/>
    </source>
</evidence>
<organism evidence="3 4">
    <name type="scientific">Ekhidna lutea</name>
    <dbReference type="NCBI Taxonomy" id="447679"/>
    <lineage>
        <taxon>Bacteria</taxon>
        <taxon>Pseudomonadati</taxon>
        <taxon>Bacteroidota</taxon>
        <taxon>Cytophagia</taxon>
        <taxon>Cytophagales</taxon>
        <taxon>Reichenbachiellaceae</taxon>
        <taxon>Ekhidna</taxon>
    </lineage>
</organism>
<keyword evidence="4" id="KW-1185">Reference proteome</keyword>
<evidence type="ECO:0000313" key="3">
    <source>
        <dbReference type="EMBL" id="SNS47902.1"/>
    </source>
</evidence>
<dbReference type="Pfam" id="PF00326">
    <property type="entry name" value="Peptidase_S9"/>
    <property type="match status" value="1"/>
</dbReference>
<keyword evidence="1" id="KW-0378">Hydrolase</keyword>
<dbReference type="EMBL" id="FZPD01000001">
    <property type="protein sequence ID" value="SNS47902.1"/>
    <property type="molecule type" value="Genomic_DNA"/>
</dbReference>
<dbReference type="GO" id="GO:0006508">
    <property type="term" value="P:proteolysis"/>
    <property type="evidence" value="ECO:0007669"/>
    <property type="project" value="InterPro"/>
</dbReference>
<keyword evidence="3" id="KW-0031">Aminopeptidase</keyword>
<dbReference type="GO" id="GO:0004252">
    <property type="term" value="F:serine-type endopeptidase activity"/>
    <property type="evidence" value="ECO:0007669"/>
    <property type="project" value="TreeGrafter"/>
</dbReference>
<dbReference type="GO" id="GO:0004177">
    <property type="term" value="F:aminopeptidase activity"/>
    <property type="evidence" value="ECO:0007669"/>
    <property type="project" value="UniProtKB-KW"/>
</dbReference>
<dbReference type="SUPFAM" id="SSF82171">
    <property type="entry name" value="DPP6 N-terminal domain-like"/>
    <property type="match status" value="1"/>
</dbReference>
<proteinExistence type="predicted"/>
<dbReference type="InterPro" id="IPR001375">
    <property type="entry name" value="Peptidase_S9_cat"/>
</dbReference>
<evidence type="ECO:0000256" key="1">
    <source>
        <dbReference type="ARBA" id="ARBA00022801"/>
    </source>
</evidence>
<keyword evidence="3" id="KW-0645">Protease</keyword>
<dbReference type="Proteomes" id="UP000198393">
    <property type="component" value="Unassembled WGS sequence"/>
</dbReference>
<dbReference type="PANTHER" id="PTHR42776">
    <property type="entry name" value="SERINE PEPTIDASE S9 FAMILY MEMBER"/>
    <property type="match status" value="1"/>
</dbReference>
<feature type="domain" description="Peptidase S9 prolyl oligopeptidase catalytic" evidence="2">
    <location>
        <begin position="720"/>
        <end position="890"/>
    </location>
</feature>
<gene>
    <name evidence="3" type="ORF">SAMN05421640_0318</name>
</gene>
<evidence type="ECO:0000259" key="2">
    <source>
        <dbReference type="Pfam" id="PF00326"/>
    </source>
</evidence>
<name>A0A239EVH5_EKHLU</name>
<dbReference type="AlphaFoldDB" id="A0A239EVH5"/>
<accession>A0A239EVH5</accession>
<dbReference type="PANTHER" id="PTHR42776:SF4">
    <property type="entry name" value="ACYLAMINO-ACID-RELEASING ENZYME"/>
    <property type="match status" value="1"/>
</dbReference>
<dbReference type="Gene3D" id="3.40.50.1820">
    <property type="entry name" value="alpha/beta hydrolase"/>
    <property type="match status" value="1"/>
</dbReference>
<protein>
    <submittedName>
        <fullName evidence="3">Dipeptidyl aminopeptidase/acylaminoacyl peptidase</fullName>
    </submittedName>
</protein>
<dbReference type="InterPro" id="IPR029058">
    <property type="entry name" value="AB_hydrolase_fold"/>
</dbReference>
<reference evidence="3 4" key="1">
    <citation type="submission" date="2017-06" db="EMBL/GenBank/DDBJ databases">
        <authorList>
            <person name="Kim H.J."/>
            <person name="Triplett B.A."/>
        </authorList>
    </citation>
    <scope>NUCLEOTIDE SEQUENCE [LARGE SCALE GENOMIC DNA]</scope>
    <source>
        <strain evidence="3 4">DSM 19307</strain>
    </source>
</reference>
<dbReference type="SUPFAM" id="SSF53474">
    <property type="entry name" value="alpha/beta-Hydrolases"/>
    <property type="match status" value="1"/>
</dbReference>
<sequence length="919" mass="106250">MKKLILLLTILPFLGFSQIKKELDHSAYNEWRSVEKQLVSNDGTHIAYTLKPNGYGNESLMLHQFDGTLVLEHDRSYSPSFTNNSQFLLFKVSPDFDELRDLKRKKTKEKDLPGDTLAIYNIASGSIEKISGLKSYKVPKEWDNYVVYLYEPAPDTTKKKEKKRSKKNGYDLVVKNLNDNSDFTFSYVLDFEIAEEGAALALTTTGNDSTIAAGVYRFDFDDKIFKPIYRSKGEYSQLAWDKKGNQLSFISDTDTTKALKRDYHLHYYKTEWDSSKTIAKNETLDNLIVNNDFKPNFSESGKRLFFEVKEFPVLQDTSLLDEEIVNVEVWNYQDQRLFTHQENEKKDDLKFGYLNYYDVESNKQIKLGGPDYSRVIVSDEGDGNTALAMSDYNYRKLITWEGYTLNDLYRINLSTGEKTKVADGVRGFVQLSPKGKYGYWYNNSDSSWFTYSFSDDQVRQITTNREVPFFNEIHDTPSDPWPYGLMSWTENDERVLIYDRYDIWELDPSGKVAGKRITPNGRAEKLTYRYVKLDKEERFIKKNQKLLLSGFYETDKREALFSFTYGKNKPTKLISGDFQYSSFAKARDSKNLIFTQENFQTFPDILATEVSFGSIKKVSDINPQQKEYKWGTIELVNWTSLDGQKMEGMLVKPEGFDPSKKYPMIVNFYEKSSNGLNRHREPYPGRSTITYSFYASRGYLIFNPNVNYKTGYPGEDAYNCVIPGVTSLIEKGFVDEDNVGVQGHSWGGYQIAHLINETNIFKCAESGAPVVNMISAYGGIRWGSGLSRMFQYERTQSRIGGSLWEYPLRYIENSPIFFVDKVQTPVLIMHNDEDGAVPWYQGIEYFGALRRLGKPAWLLNYRGEPHWPVKVQNRIDFNIRMAQFFDYYLKGAPMPKWMRDGVPATELGINQGYELLEGE</sequence>